<dbReference type="SUPFAM" id="SSF56925">
    <property type="entry name" value="OMPA-like"/>
    <property type="match status" value="1"/>
</dbReference>
<protein>
    <recommendedName>
        <fullName evidence="4">Outer membrane insertion C-signal</fullName>
    </recommendedName>
</protein>
<reference evidence="2" key="2">
    <citation type="submission" date="2020-09" db="EMBL/GenBank/DDBJ databases">
        <authorList>
            <person name="Sun Q."/>
            <person name="Kim S."/>
        </authorList>
    </citation>
    <scope>NUCLEOTIDE SEQUENCE</scope>
    <source>
        <strain evidence="2">KCTC 12710</strain>
    </source>
</reference>
<name>A0A918QSI2_9FLAO</name>
<feature type="signal peptide" evidence="1">
    <location>
        <begin position="1"/>
        <end position="18"/>
    </location>
</feature>
<dbReference type="Proteomes" id="UP000636004">
    <property type="component" value="Unassembled WGS sequence"/>
</dbReference>
<evidence type="ECO:0000256" key="1">
    <source>
        <dbReference type="SAM" id="SignalP"/>
    </source>
</evidence>
<organism evidence="2 3">
    <name type="scientific">Algibacter mikhailovii</name>
    <dbReference type="NCBI Taxonomy" id="425498"/>
    <lineage>
        <taxon>Bacteria</taxon>
        <taxon>Pseudomonadati</taxon>
        <taxon>Bacteroidota</taxon>
        <taxon>Flavobacteriia</taxon>
        <taxon>Flavobacteriales</taxon>
        <taxon>Flavobacteriaceae</taxon>
        <taxon>Algibacter</taxon>
    </lineage>
</organism>
<evidence type="ECO:0008006" key="4">
    <source>
        <dbReference type="Google" id="ProtNLM"/>
    </source>
</evidence>
<accession>A0A918QSI2</accession>
<gene>
    <name evidence="2" type="ORF">GCM10007028_01450</name>
</gene>
<evidence type="ECO:0000313" key="2">
    <source>
        <dbReference type="EMBL" id="GGZ68245.1"/>
    </source>
</evidence>
<keyword evidence="3" id="KW-1185">Reference proteome</keyword>
<sequence>MKHLILAFFMIASVALSAQEIGIRFGQVSGSNNVAVDGIIPTGSGRIHANVSFGDGVGLDALWDLLYKPLGEDNLNWYVGVGPSAYFGDKFLLGASGEIGLEYTFDAPISIGVDYRPTFWIVEDTDFEWGGFGLNIRYRFN</sequence>
<dbReference type="InterPro" id="IPR011250">
    <property type="entry name" value="OMP/PagP_B-barrel"/>
</dbReference>
<proteinExistence type="predicted"/>
<keyword evidence="1" id="KW-0732">Signal</keyword>
<dbReference type="EMBL" id="BMWZ01000001">
    <property type="protein sequence ID" value="GGZ68245.1"/>
    <property type="molecule type" value="Genomic_DNA"/>
</dbReference>
<dbReference type="RefSeq" id="WP_189358472.1">
    <property type="nucleotide sequence ID" value="NZ_BMWZ01000001.1"/>
</dbReference>
<dbReference type="AlphaFoldDB" id="A0A918QSI2"/>
<evidence type="ECO:0000313" key="3">
    <source>
        <dbReference type="Proteomes" id="UP000636004"/>
    </source>
</evidence>
<comment type="caution">
    <text evidence="2">The sequence shown here is derived from an EMBL/GenBank/DDBJ whole genome shotgun (WGS) entry which is preliminary data.</text>
</comment>
<reference evidence="2" key="1">
    <citation type="journal article" date="2014" name="Int. J. Syst. Evol. Microbiol.">
        <title>Complete genome sequence of Corynebacterium casei LMG S-19264T (=DSM 44701T), isolated from a smear-ripened cheese.</title>
        <authorList>
            <consortium name="US DOE Joint Genome Institute (JGI-PGF)"/>
            <person name="Walter F."/>
            <person name="Albersmeier A."/>
            <person name="Kalinowski J."/>
            <person name="Ruckert C."/>
        </authorList>
    </citation>
    <scope>NUCLEOTIDE SEQUENCE</scope>
    <source>
        <strain evidence="2">KCTC 12710</strain>
    </source>
</reference>
<feature type="chain" id="PRO_5037403813" description="Outer membrane insertion C-signal" evidence="1">
    <location>
        <begin position="19"/>
        <end position="141"/>
    </location>
</feature>